<protein>
    <submittedName>
        <fullName evidence="2">Uncharacterized protein</fullName>
    </submittedName>
</protein>
<gene>
    <name evidence="2" type="ORF">NC653_004122</name>
</gene>
<dbReference type="AlphaFoldDB" id="A0AAD6WM90"/>
<reference evidence="2 3" key="1">
    <citation type="journal article" date="2023" name="Mol. Ecol. Resour.">
        <title>Chromosome-level genome assembly of a triploid poplar Populus alba 'Berolinensis'.</title>
        <authorList>
            <person name="Chen S."/>
            <person name="Yu Y."/>
            <person name="Wang X."/>
            <person name="Wang S."/>
            <person name="Zhang T."/>
            <person name="Zhou Y."/>
            <person name="He R."/>
            <person name="Meng N."/>
            <person name="Wang Y."/>
            <person name="Liu W."/>
            <person name="Liu Z."/>
            <person name="Liu J."/>
            <person name="Guo Q."/>
            <person name="Huang H."/>
            <person name="Sederoff R.R."/>
            <person name="Wang G."/>
            <person name="Qu G."/>
            <person name="Chen S."/>
        </authorList>
    </citation>
    <scope>NUCLEOTIDE SEQUENCE [LARGE SCALE GENOMIC DNA]</scope>
    <source>
        <strain evidence="2">SC-2020</strain>
    </source>
</reference>
<keyword evidence="1" id="KW-0472">Membrane</keyword>
<dbReference type="EMBL" id="JAQIZT010000001">
    <property type="protein sequence ID" value="KAJ7014724.1"/>
    <property type="molecule type" value="Genomic_DNA"/>
</dbReference>
<sequence length="107" mass="12095">MPLSHQSIVAVNLPGPDIVAGGVIVFFLKRLTMLKTISLSTGTDIQTFLQFHQKINLFFEKANSKFLFVFSLIHGIRQLRSLWIVDRTIYITTPLQDKETLFGGMAI</sequence>
<accession>A0AAD6WM90</accession>
<dbReference type="Proteomes" id="UP001164929">
    <property type="component" value="Chromosome 1"/>
</dbReference>
<name>A0AAD6WM90_9ROSI</name>
<keyword evidence="1" id="KW-1133">Transmembrane helix</keyword>
<organism evidence="2 3">
    <name type="scientific">Populus alba x Populus x berolinensis</name>
    <dbReference type="NCBI Taxonomy" id="444605"/>
    <lineage>
        <taxon>Eukaryota</taxon>
        <taxon>Viridiplantae</taxon>
        <taxon>Streptophyta</taxon>
        <taxon>Embryophyta</taxon>
        <taxon>Tracheophyta</taxon>
        <taxon>Spermatophyta</taxon>
        <taxon>Magnoliopsida</taxon>
        <taxon>eudicotyledons</taxon>
        <taxon>Gunneridae</taxon>
        <taxon>Pentapetalae</taxon>
        <taxon>rosids</taxon>
        <taxon>fabids</taxon>
        <taxon>Malpighiales</taxon>
        <taxon>Salicaceae</taxon>
        <taxon>Saliceae</taxon>
        <taxon>Populus</taxon>
    </lineage>
</organism>
<evidence type="ECO:0000313" key="3">
    <source>
        <dbReference type="Proteomes" id="UP001164929"/>
    </source>
</evidence>
<proteinExistence type="predicted"/>
<keyword evidence="3" id="KW-1185">Reference proteome</keyword>
<comment type="caution">
    <text evidence="2">The sequence shown here is derived from an EMBL/GenBank/DDBJ whole genome shotgun (WGS) entry which is preliminary data.</text>
</comment>
<evidence type="ECO:0000256" key="1">
    <source>
        <dbReference type="SAM" id="Phobius"/>
    </source>
</evidence>
<feature type="transmembrane region" description="Helical" evidence="1">
    <location>
        <begin position="6"/>
        <end position="28"/>
    </location>
</feature>
<evidence type="ECO:0000313" key="2">
    <source>
        <dbReference type="EMBL" id="KAJ7014724.1"/>
    </source>
</evidence>
<keyword evidence="1" id="KW-0812">Transmembrane</keyword>